<dbReference type="Gene3D" id="3.40.30.10">
    <property type="entry name" value="Glutaredoxin"/>
    <property type="match status" value="1"/>
</dbReference>
<gene>
    <name evidence="1" type="ORF">RND81_12G041700</name>
</gene>
<dbReference type="Proteomes" id="UP001443914">
    <property type="component" value="Unassembled WGS sequence"/>
</dbReference>
<keyword evidence="2" id="KW-1185">Reference proteome</keyword>
<comment type="caution">
    <text evidence="1">The sequence shown here is derived from an EMBL/GenBank/DDBJ whole genome shotgun (WGS) entry which is preliminary data.</text>
</comment>
<evidence type="ECO:0000313" key="2">
    <source>
        <dbReference type="Proteomes" id="UP001443914"/>
    </source>
</evidence>
<dbReference type="AlphaFoldDB" id="A0AAW1H790"/>
<dbReference type="EMBL" id="JBDFQZ010000012">
    <property type="protein sequence ID" value="KAK9671606.1"/>
    <property type="molecule type" value="Genomic_DNA"/>
</dbReference>
<name>A0AAW1H790_SAPOF</name>
<accession>A0AAW1H790</accession>
<evidence type="ECO:0000313" key="1">
    <source>
        <dbReference type="EMBL" id="KAK9671606.1"/>
    </source>
</evidence>
<organism evidence="1 2">
    <name type="scientific">Saponaria officinalis</name>
    <name type="common">Common soapwort</name>
    <name type="synonym">Lychnis saponaria</name>
    <dbReference type="NCBI Taxonomy" id="3572"/>
    <lineage>
        <taxon>Eukaryota</taxon>
        <taxon>Viridiplantae</taxon>
        <taxon>Streptophyta</taxon>
        <taxon>Embryophyta</taxon>
        <taxon>Tracheophyta</taxon>
        <taxon>Spermatophyta</taxon>
        <taxon>Magnoliopsida</taxon>
        <taxon>eudicotyledons</taxon>
        <taxon>Gunneridae</taxon>
        <taxon>Pentapetalae</taxon>
        <taxon>Caryophyllales</taxon>
        <taxon>Caryophyllaceae</taxon>
        <taxon>Caryophylleae</taxon>
        <taxon>Saponaria</taxon>
    </lineage>
</organism>
<proteinExistence type="predicted"/>
<reference evidence="1" key="1">
    <citation type="submission" date="2024-03" db="EMBL/GenBank/DDBJ databases">
        <title>WGS assembly of Saponaria officinalis var. Norfolk2.</title>
        <authorList>
            <person name="Jenkins J."/>
            <person name="Shu S."/>
            <person name="Grimwood J."/>
            <person name="Barry K."/>
            <person name="Goodstein D."/>
            <person name="Schmutz J."/>
            <person name="Leebens-Mack J."/>
            <person name="Osbourn A."/>
        </authorList>
    </citation>
    <scope>NUCLEOTIDE SEQUENCE [LARGE SCALE GENOMIC DNA]</scope>
    <source>
        <strain evidence="1">JIC</strain>
    </source>
</reference>
<protein>
    <submittedName>
        <fullName evidence="1">Uncharacterized protein</fullName>
    </submittedName>
</protein>
<sequence>MSNSNAPLKRCSSVAVSNEISKSDGEYMDVTKLSRPVEGMRLAVIPFLSNNGNTPSLVRCPTGELVGFNVVCQKHLLICCVSLPLSIESLYLRAIMEAYNSLSRDKFEMVMVASSDSTKAAFDMFFSELPCLAIPFSDSDSRHYICSFIGFNLHFTCPKLSAVLVDPHEMIMHYLVTPTAF</sequence>